<dbReference type="RefSeq" id="WP_254155362.1">
    <property type="nucleotide sequence ID" value="NZ_JAHESD010000055.1"/>
</dbReference>
<sequence length="255" mass="28432">MRTTRKHTSTYLTMILIVLMFNRGGAQKKDSDHEINNIILVHGAFLDGSGWEDVYQILKKKGYNVTVTQHALRNFEDDVAAVQRVIDMQDGQSILVGHSYGGVVVSAAGNHPKVSGLVYIAAHAPDANESRAELVKKYPSAYKSLIKGADGFDYIDPAKFADDFAADLPREKATFMAYSQVPTADAVFHAVIQNPAWRSKRSWYLVAKSDRIINRDLERMYAKRANSFTIELDGASHAVYASRPKVLNLNFHLQS</sequence>
<protein>
    <submittedName>
        <fullName evidence="2">Alpha/beta hydrolase</fullName>
    </submittedName>
</protein>
<dbReference type="InterPro" id="IPR052897">
    <property type="entry name" value="Sec-Metab_Biosynth_Hydrolase"/>
</dbReference>
<dbReference type="Proteomes" id="UP000772618">
    <property type="component" value="Unassembled WGS sequence"/>
</dbReference>
<gene>
    <name evidence="2" type="ORF">KK060_19145</name>
</gene>
<name>A0ABS5VVG4_9BACT</name>
<dbReference type="InterPro" id="IPR029058">
    <property type="entry name" value="AB_hydrolase_fold"/>
</dbReference>
<accession>A0ABS5VVG4</accession>
<organism evidence="2 3">
    <name type="scientific">Chryseosolibacter indicus</name>
    <dbReference type="NCBI Taxonomy" id="2782351"/>
    <lineage>
        <taxon>Bacteria</taxon>
        <taxon>Pseudomonadati</taxon>
        <taxon>Bacteroidota</taxon>
        <taxon>Cytophagia</taxon>
        <taxon>Cytophagales</taxon>
        <taxon>Chryseotaleaceae</taxon>
        <taxon>Chryseosolibacter</taxon>
    </lineage>
</organism>
<dbReference type="Pfam" id="PF12697">
    <property type="entry name" value="Abhydrolase_6"/>
    <property type="match status" value="1"/>
</dbReference>
<proteinExistence type="predicted"/>
<dbReference type="SUPFAM" id="SSF53474">
    <property type="entry name" value="alpha/beta-Hydrolases"/>
    <property type="match status" value="1"/>
</dbReference>
<dbReference type="PANTHER" id="PTHR37017:SF11">
    <property type="entry name" value="ESTERASE_LIPASE_THIOESTERASE DOMAIN-CONTAINING PROTEIN"/>
    <property type="match status" value="1"/>
</dbReference>
<dbReference type="GO" id="GO:0016787">
    <property type="term" value="F:hydrolase activity"/>
    <property type="evidence" value="ECO:0007669"/>
    <property type="project" value="UniProtKB-KW"/>
</dbReference>
<feature type="domain" description="AB hydrolase-1" evidence="1">
    <location>
        <begin position="38"/>
        <end position="246"/>
    </location>
</feature>
<dbReference type="EMBL" id="JAHESD010000055">
    <property type="protein sequence ID" value="MBT1705415.1"/>
    <property type="molecule type" value="Genomic_DNA"/>
</dbReference>
<dbReference type="PANTHER" id="PTHR37017">
    <property type="entry name" value="AB HYDROLASE-1 DOMAIN-CONTAINING PROTEIN-RELATED"/>
    <property type="match status" value="1"/>
</dbReference>
<dbReference type="InterPro" id="IPR000073">
    <property type="entry name" value="AB_hydrolase_1"/>
</dbReference>
<dbReference type="Gene3D" id="3.40.50.1820">
    <property type="entry name" value="alpha/beta hydrolase"/>
    <property type="match status" value="1"/>
</dbReference>
<keyword evidence="2" id="KW-0378">Hydrolase</keyword>
<evidence type="ECO:0000313" key="3">
    <source>
        <dbReference type="Proteomes" id="UP000772618"/>
    </source>
</evidence>
<comment type="caution">
    <text evidence="2">The sequence shown here is derived from an EMBL/GenBank/DDBJ whole genome shotgun (WGS) entry which is preliminary data.</text>
</comment>
<reference evidence="2 3" key="1">
    <citation type="submission" date="2021-05" db="EMBL/GenBank/DDBJ databases">
        <title>A Polyphasic approach of four new species of the genus Ohtaekwangia: Ohtaekwangia histidinii sp. nov., Ohtaekwangia cretensis sp. nov., Ohtaekwangia indiensis sp. nov., Ohtaekwangia reichenbachii sp. nov. from diverse environment.</title>
        <authorList>
            <person name="Octaviana S."/>
        </authorList>
    </citation>
    <scope>NUCLEOTIDE SEQUENCE [LARGE SCALE GENOMIC DNA]</scope>
    <source>
        <strain evidence="2 3">PWU20</strain>
    </source>
</reference>
<keyword evidence="3" id="KW-1185">Reference proteome</keyword>
<evidence type="ECO:0000313" key="2">
    <source>
        <dbReference type="EMBL" id="MBT1705415.1"/>
    </source>
</evidence>
<evidence type="ECO:0000259" key="1">
    <source>
        <dbReference type="Pfam" id="PF12697"/>
    </source>
</evidence>